<sequence length="99" mass="11594">MPDSQVGESFARRVDVKRDECADRKRRGEAARRLVESGRRGASWECVTARGENGEPRLPPPRKCQFAHKRRVHFVVPHQPWRLNGPNWPFNFDHFSLME</sequence>
<protein>
    <submittedName>
        <fullName evidence="1">Uncharacterized protein</fullName>
    </submittedName>
</protein>
<dbReference type="EMBL" id="CAAALY010110644">
    <property type="protein sequence ID" value="VEL30243.1"/>
    <property type="molecule type" value="Genomic_DNA"/>
</dbReference>
<organism evidence="1 2">
    <name type="scientific">Protopolystoma xenopodis</name>
    <dbReference type="NCBI Taxonomy" id="117903"/>
    <lineage>
        <taxon>Eukaryota</taxon>
        <taxon>Metazoa</taxon>
        <taxon>Spiralia</taxon>
        <taxon>Lophotrochozoa</taxon>
        <taxon>Platyhelminthes</taxon>
        <taxon>Monogenea</taxon>
        <taxon>Polyopisthocotylea</taxon>
        <taxon>Polystomatidea</taxon>
        <taxon>Polystomatidae</taxon>
        <taxon>Protopolystoma</taxon>
    </lineage>
</organism>
<reference evidence="1" key="1">
    <citation type="submission" date="2018-11" db="EMBL/GenBank/DDBJ databases">
        <authorList>
            <consortium name="Pathogen Informatics"/>
        </authorList>
    </citation>
    <scope>NUCLEOTIDE SEQUENCE</scope>
</reference>
<accession>A0A3S5BMB7</accession>
<proteinExistence type="predicted"/>
<name>A0A3S5BMB7_9PLAT</name>
<keyword evidence="2" id="KW-1185">Reference proteome</keyword>
<comment type="caution">
    <text evidence="1">The sequence shown here is derived from an EMBL/GenBank/DDBJ whole genome shotgun (WGS) entry which is preliminary data.</text>
</comment>
<dbReference type="AlphaFoldDB" id="A0A3S5BMB7"/>
<dbReference type="Proteomes" id="UP000784294">
    <property type="component" value="Unassembled WGS sequence"/>
</dbReference>
<evidence type="ECO:0000313" key="1">
    <source>
        <dbReference type="EMBL" id="VEL30243.1"/>
    </source>
</evidence>
<evidence type="ECO:0000313" key="2">
    <source>
        <dbReference type="Proteomes" id="UP000784294"/>
    </source>
</evidence>
<gene>
    <name evidence="1" type="ORF">PXEA_LOCUS23683</name>
</gene>